<dbReference type="EMBL" id="CP017248">
    <property type="protein sequence ID" value="AOR30225.1"/>
    <property type="molecule type" value="Genomic_DNA"/>
</dbReference>
<sequence>MRPADDFTAGAFAGTVGLAVEVVRQRRPGSRPRSAGTSRRPCGGLAVLPLLAGYGLTSPGGGRGRVFGHDAAGGLYEKRGFYSEDSGSP</sequence>
<protein>
    <submittedName>
        <fullName evidence="1">Uncharacterized protein</fullName>
    </submittedName>
</protein>
<keyword evidence="2" id="KW-1185">Reference proteome</keyword>
<accession>A0A1D7Y3S4</accession>
<name>A0A1D7Y3S4_9ACTN</name>
<gene>
    <name evidence="1" type="ORF">BFF78_03350</name>
</gene>
<organism evidence="1 2">
    <name type="scientific">Streptomyces fodineus</name>
    <dbReference type="NCBI Taxonomy" id="1904616"/>
    <lineage>
        <taxon>Bacteria</taxon>
        <taxon>Bacillati</taxon>
        <taxon>Actinomycetota</taxon>
        <taxon>Actinomycetes</taxon>
        <taxon>Kitasatosporales</taxon>
        <taxon>Streptomycetaceae</taxon>
        <taxon>Streptomyces</taxon>
    </lineage>
</organism>
<reference evidence="2" key="1">
    <citation type="submission" date="2016-09" db="EMBL/GenBank/DDBJ databases">
        <title>Streptomyces puniciscabiei strain:TW1S1 Genome sequencing and assembly.</title>
        <authorList>
            <person name="Kim M.-K."/>
            <person name="Kim S.B."/>
        </authorList>
    </citation>
    <scope>NUCLEOTIDE SEQUENCE [LARGE SCALE GENOMIC DNA]</scope>
    <source>
        <strain evidence="2">TW1S1</strain>
    </source>
</reference>
<evidence type="ECO:0000313" key="1">
    <source>
        <dbReference type="EMBL" id="AOR30225.1"/>
    </source>
</evidence>
<proteinExistence type="predicted"/>
<evidence type="ECO:0000313" key="2">
    <source>
        <dbReference type="Proteomes" id="UP000094960"/>
    </source>
</evidence>
<dbReference type="KEGG" id="spun:BFF78_03350"/>
<dbReference type="Proteomes" id="UP000094960">
    <property type="component" value="Chromosome"/>
</dbReference>
<dbReference type="AlphaFoldDB" id="A0A1D7Y3S4"/>